<evidence type="ECO:0000313" key="3">
    <source>
        <dbReference type="Proteomes" id="UP000297647"/>
    </source>
</evidence>
<comment type="caution">
    <text evidence="2">The sequence shown here is derived from an EMBL/GenBank/DDBJ whole genome shotgun (WGS) entry which is preliminary data.</text>
</comment>
<dbReference type="EMBL" id="SPSB01000002">
    <property type="protein sequence ID" value="TFV95648.1"/>
    <property type="molecule type" value="Genomic_DNA"/>
</dbReference>
<organism evidence="2 3">
    <name type="scientific">Algoriphagus kandeliae</name>
    <dbReference type="NCBI Taxonomy" id="2562278"/>
    <lineage>
        <taxon>Bacteria</taxon>
        <taxon>Pseudomonadati</taxon>
        <taxon>Bacteroidota</taxon>
        <taxon>Cytophagia</taxon>
        <taxon>Cytophagales</taxon>
        <taxon>Cyclobacteriaceae</taxon>
        <taxon>Algoriphagus</taxon>
    </lineage>
</organism>
<dbReference type="RefSeq" id="WP_135071941.1">
    <property type="nucleotide sequence ID" value="NZ_SPSB01000002.1"/>
</dbReference>
<dbReference type="InterPro" id="IPR045749">
    <property type="entry name" value="DUF6090"/>
</dbReference>
<reference evidence="2 3" key="1">
    <citation type="submission" date="2019-03" db="EMBL/GenBank/DDBJ databases">
        <title>Algoriphagus sp. nov, a new strain isolated from root system soil of mangrove plant Kandelia.</title>
        <authorList>
            <person name="Yin Q."/>
            <person name="Wang K."/>
            <person name="Song Z."/>
        </authorList>
    </citation>
    <scope>NUCLEOTIDE SEQUENCE [LARGE SCALE GENOMIC DNA]</scope>
    <source>
        <strain evidence="2 3">XY-J91</strain>
    </source>
</reference>
<evidence type="ECO:0000313" key="2">
    <source>
        <dbReference type="EMBL" id="TFV95648.1"/>
    </source>
</evidence>
<keyword evidence="1" id="KW-0472">Membrane</keyword>
<sequence length="246" mass="28579">MIKFFRKIRQKLLAENRFSKYLVYAIGEIVLVVIGILIALQINNWNEYKNNEAVVNIYFNQLLQDFNLDKIYIEKITLHLDSNIRKYNDYKKIIELPELPIDSNIYYIGKLDWLTSSIIFQSNTIKTLESSGDIKLLPADLKKNLIALKTLQDRTMSSINFNNELYGERIGYANRFSGGGDFIASNSKNSKIVEYYSNEKRKIDWLFALQNSQEVKTIGEKATLANLTKISEDLEELTKQIKDKIK</sequence>
<proteinExistence type="predicted"/>
<keyword evidence="3" id="KW-1185">Reference proteome</keyword>
<keyword evidence="1" id="KW-0812">Transmembrane</keyword>
<gene>
    <name evidence="2" type="ORF">E4S40_05350</name>
</gene>
<accession>A0A4Y9QV81</accession>
<protein>
    <submittedName>
        <fullName evidence="2">Uncharacterized protein</fullName>
    </submittedName>
</protein>
<dbReference type="Proteomes" id="UP000297647">
    <property type="component" value="Unassembled WGS sequence"/>
</dbReference>
<feature type="transmembrane region" description="Helical" evidence="1">
    <location>
        <begin position="21"/>
        <end position="42"/>
    </location>
</feature>
<name>A0A4Y9QV81_9BACT</name>
<dbReference type="AlphaFoldDB" id="A0A4Y9QV81"/>
<dbReference type="Pfam" id="PF19578">
    <property type="entry name" value="DUF6090"/>
    <property type="match status" value="1"/>
</dbReference>
<evidence type="ECO:0000256" key="1">
    <source>
        <dbReference type="SAM" id="Phobius"/>
    </source>
</evidence>
<keyword evidence="1" id="KW-1133">Transmembrane helix</keyword>